<feature type="transmembrane region" description="Helical" evidence="1">
    <location>
        <begin position="12"/>
        <end position="33"/>
    </location>
</feature>
<gene>
    <name evidence="2" type="ordered locus">Dtox_3342</name>
</gene>
<evidence type="ECO:0000313" key="2">
    <source>
        <dbReference type="EMBL" id="ACV64073.1"/>
    </source>
</evidence>
<keyword evidence="1" id="KW-0472">Membrane</keyword>
<dbReference type="eggNOG" id="ENOG50331SY">
    <property type="taxonomic scope" value="Bacteria"/>
</dbReference>
<reference evidence="2 3" key="1">
    <citation type="journal article" date="2009" name="Stand. Genomic Sci.">
        <title>Complete genome sequence of Desulfotomaculum acetoxidans type strain (5575).</title>
        <authorList>
            <person name="Spring S."/>
            <person name="Lapidus A."/>
            <person name="Schroder M."/>
            <person name="Gleim D."/>
            <person name="Sims D."/>
            <person name="Meincke L."/>
            <person name="Glavina Del Rio T."/>
            <person name="Tice H."/>
            <person name="Copeland A."/>
            <person name="Cheng J.F."/>
            <person name="Lucas S."/>
            <person name="Chen F."/>
            <person name="Nolan M."/>
            <person name="Bruce D."/>
            <person name="Goodwin L."/>
            <person name="Pitluck S."/>
            <person name="Ivanova N."/>
            <person name="Mavromatis K."/>
            <person name="Mikhailova N."/>
            <person name="Pati A."/>
            <person name="Chen A."/>
            <person name="Palaniappan K."/>
            <person name="Land M."/>
            <person name="Hauser L."/>
            <person name="Chang Y.J."/>
            <person name="Jeffries C.D."/>
            <person name="Chain P."/>
            <person name="Saunders E."/>
            <person name="Brettin T."/>
            <person name="Detter J.C."/>
            <person name="Goker M."/>
            <person name="Bristow J."/>
            <person name="Eisen J.A."/>
            <person name="Markowitz V."/>
            <person name="Hugenholtz P."/>
            <person name="Kyrpides N.C."/>
            <person name="Klenk H.P."/>
            <person name="Han C."/>
        </authorList>
    </citation>
    <scope>NUCLEOTIDE SEQUENCE [LARGE SCALE GENOMIC DNA]</scope>
    <source>
        <strain evidence="3">ATCC 49208 / DSM 771 / VKM B-1644</strain>
    </source>
</reference>
<name>C8W5S3_DESAS</name>
<evidence type="ECO:0008006" key="4">
    <source>
        <dbReference type="Google" id="ProtNLM"/>
    </source>
</evidence>
<keyword evidence="1" id="KW-0812">Transmembrane</keyword>
<dbReference type="STRING" id="485916.Dtox_3342"/>
<proteinExistence type="predicted"/>
<feature type="transmembrane region" description="Helical" evidence="1">
    <location>
        <begin position="59"/>
        <end position="82"/>
    </location>
</feature>
<dbReference type="RefSeq" id="WP_015758763.1">
    <property type="nucleotide sequence ID" value="NC_013216.1"/>
</dbReference>
<dbReference type="Pfam" id="PF14209">
    <property type="entry name" value="DUF4321"/>
    <property type="match status" value="1"/>
</dbReference>
<dbReference type="AlphaFoldDB" id="C8W5S3"/>
<dbReference type="EMBL" id="CP001720">
    <property type="protein sequence ID" value="ACV64073.1"/>
    <property type="molecule type" value="Genomic_DNA"/>
</dbReference>
<evidence type="ECO:0000313" key="3">
    <source>
        <dbReference type="Proteomes" id="UP000002217"/>
    </source>
</evidence>
<dbReference type="Proteomes" id="UP000002217">
    <property type="component" value="Chromosome"/>
</dbReference>
<dbReference type="HOGENOM" id="CLU_166657_4_0_9"/>
<evidence type="ECO:0000256" key="1">
    <source>
        <dbReference type="SAM" id="Phobius"/>
    </source>
</evidence>
<protein>
    <recommendedName>
        <fullName evidence="4">DUF4321 domain-containing protein</fullName>
    </recommendedName>
</protein>
<dbReference type="InterPro" id="IPR025470">
    <property type="entry name" value="DUF4321"/>
</dbReference>
<dbReference type="OrthoDB" id="1787455at2"/>
<accession>C8W5S3</accession>
<sequence>MAKINRGGRNNWTLFLLLMVGGISGSAVGAMLAPKFSWLKSATAIGFPPTTLDLSFLDVTFGVSLAINPLTILGLGLAYLIYQRT</sequence>
<dbReference type="KEGG" id="dae:Dtox_3342"/>
<organism evidence="2 3">
    <name type="scientific">Desulfofarcimen acetoxidans (strain ATCC 49208 / DSM 771 / KCTC 5769 / VKM B-1644 / 5575)</name>
    <name type="common">Desulfotomaculum acetoxidans</name>
    <dbReference type="NCBI Taxonomy" id="485916"/>
    <lineage>
        <taxon>Bacteria</taxon>
        <taxon>Bacillati</taxon>
        <taxon>Bacillota</taxon>
        <taxon>Clostridia</taxon>
        <taxon>Eubacteriales</taxon>
        <taxon>Peptococcaceae</taxon>
        <taxon>Desulfofarcimen</taxon>
    </lineage>
</organism>
<keyword evidence="1" id="KW-1133">Transmembrane helix</keyword>
<keyword evidence="3" id="KW-1185">Reference proteome</keyword>